<dbReference type="AlphaFoldDB" id="A0A9W6W0C5"/>
<sequence>MDVIHEVPGADPAQAECVFCEIIAGRASAAVVREWPEVIAIRPLHPVTPGHTLVIPHAHVADVGTDPAVSARTMAAAAQLAGELASANVITSRGAAATQTVRHLHLHVVPRRRGDGLPLPWTPQRAARQTGGTR</sequence>
<gene>
    <name evidence="6" type="ORF">Airi02_035560</name>
</gene>
<dbReference type="GO" id="GO:0003824">
    <property type="term" value="F:catalytic activity"/>
    <property type="evidence" value="ECO:0007669"/>
    <property type="project" value="InterPro"/>
</dbReference>
<dbReference type="PANTHER" id="PTHR46648:SF1">
    <property type="entry name" value="ADENOSINE 5'-MONOPHOSPHORAMIDASE HNT1"/>
    <property type="match status" value="1"/>
</dbReference>
<organism evidence="6 7">
    <name type="scientific">Actinoallomurus iriomotensis</name>
    <dbReference type="NCBI Taxonomy" id="478107"/>
    <lineage>
        <taxon>Bacteria</taxon>
        <taxon>Bacillati</taxon>
        <taxon>Actinomycetota</taxon>
        <taxon>Actinomycetes</taxon>
        <taxon>Streptosporangiales</taxon>
        <taxon>Thermomonosporaceae</taxon>
        <taxon>Actinoallomurus</taxon>
    </lineage>
</organism>
<dbReference type="PROSITE" id="PS51084">
    <property type="entry name" value="HIT_2"/>
    <property type="match status" value="1"/>
</dbReference>
<evidence type="ECO:0000259" key="5">
    <source>
        <dbReference type="PROSITE" id="PS51084"/>
    </source>
</evidence>
<dbReference type="PANTHER" id="PTHR46648">
    <property type="entry name" value="HIT FAMILY PROTEIN 1"/>
    <property type="match status" value="1"/>
</dbReference>
<dbReference type="InterPro" id="IPR036265">
    <property type="entry name" value="HIT-like_sf"/>
</dbReference>
<evidence type="ECO:0000313" key="7">
    <source>
        <dbReference type="Proteomes" id="UP001165074"/>
    </source>
</evidence>
<evidence type="ECO:0000256" key="3">
    <source>
        <dbReference type="PROSITE-ProRule" id="PRU00464"/>
    </source>
</evidence>
<dbReference type="InterPro" id="IPR011146">
    <property type="entry name" value="HIT-like"/>
</dbReference>
<dbReference type="SUPFAM" id="SSF54197">
    <property type="entry name" value="HIT-like"/>
    <property type="match status" value="1"/>
</dbReference>
<protein>
    <submittedName>
        <fullName evidence="6">HIT family protein</fullName>
    </submittedName>
</protein>
<name>A0A9W6W0C5_9ACTN</name>
<dbReference type="InterPro" id="IPR001310">
    <property type="entry name" value="Histidine_triad_HIT"/>
</dbReference>
<accession>A0A9W6W0C5</accession>
<evidence type="ECO:0000256" key="4">
    <source>
        <dbReference type="SAM" id="MobiDB-lite"/>
    </source>
</evidence>
<feature type="short sequence motif" description="Histidine triad motif" evidence="2 3">
    <location>
        <begin position="103"/>
        <end position="107"/>
    </location>
</feature>
<dbReference type="Pfam" id="PF01230">
    <property type="entry name" value="HIT"/>
    <property type="match status" value="1"/>
</dbReference>
<evidence type="ECO:0000256" key="1">
    <source>
        <dbReference type="PIRSR" id="PIRSR601310-1"/>
    </source>
</evidence>
<evidence type="ECO:0000313" key="6">
    <source>
        <dbReference type="EMBL" id="GLY85627.1"/>
    </source>
</evidence>
<dbReference type="RefSeq" id="WP_285572651.1">
    <property type="nucleotide sequence ID" value="NZ_BSTK01000004.1"/>
</dbReference>
<dbReference type="GO" id="GO:0009117">
    <property type="term" value="P:nucleotide metabolic process"/>
    <property type="evidence" value="ECO:0007669"/>
    <property type="project" value="TreeGrafter"/>
</dbReference>
<comment type="caution">
    <text evidence="6">The sequence shown here is derived from an EMBL/GenBank/DDBJ whole genome shotgun (WGS) entry which is preliminary data.</text>
</comment>
<dbReference type="PRINTS" id="PR00332">
    <property type="entry name" value="HISTRIAD"/>
</dbReference>
<keyword evidence="7" id="KW-1185">Reference proteome</keyword>
<dbReference type="Gene3D" id="3.30.428.10">
    <property type="entry name" value="HIT-like"/>
    <property type="match status" value="1"/>
</dbReference>
<reference evidence="6" key="1">
    <citation type="submission" date="2023-03" db="EMBL/GenBank/DDBJ databases">
        <title>Actinoallomurus iriomotensis NBRC 103684.</title>
        <authorList>
            <person name="Ichikawa N."/>
            <person name="Sato H."/>
            <person name="Tonouchi N."/>
        </authorList>
    </citation>
    <scope>NUCLEOTIDE SEQUENCE</scope>
    <source>
        <strain evidence="6">NBRC 103684</strain>
    </source>
</reference>
<feature type="domain" description="HIT" evidence="5">
    <location>
        <begin position="18"/>
        <end position="118"/>
    </location>
</feature>
<feature type="region of interest" description="Disordered" evidence="4">
    <location>
        <begin position="113"/>
        <end position="134"/>
    </location>
</feature>
<evidence type="ECO:0000256" key="2">
    <source>
        <dbReference type="PIRSR" id="PIRSR601310-3"/>
    </source>
</evidence>
<feature type="active site" description="Tele-AMP-histidine intermediate" evidence="1">
    <location>
        <position position="105"/>
    </location>
</feature>
<dbReference type="EMBL" id="BSTK01000004">
    <property type="protein sequence ID" value="GLY85627.1"/>
    <property type="molecule type" value="Genomic_DNA"/>
</dbReference>
<dbReference type="Proteomes" id="UP001165074">
    <property type="component" value="Unassembled WGS sequence"/>
</dbReference>
<proteinExistence type="predicted"/>